<organism evidence="2 3">
    <name type="scientific">Rhodococcus spelaei</name>
    <dbReference type="NCBI Taxonomy" id="2546320"/>
    <lineage>
        <taxon>Bacteria</taxon>
        <taxon>Bacillati</taxon>
        <taxon>Actinomycetota</taxon>
        <taxon>Actinomycetes</taxon>
        <taxon>Mycobacteriales</taxon>
        <taxon>Nocardiaceae</taxon>
        <taxon>Rhodococcus</taxon>
    </lineage>
</organism>
<dbReference type="AlphaFoldDB" id="A0A541BPB7"/>
<protein>
    <recommendedName>
        <fullName evidence="1">TrwC relaxase domain-containing protein</fullName>
    </recommendedName>
</protein>
<dbReference type="Proteomes" id="UP000316256">
    <property type="component" value="Unassembled WGS sequence"/>
</dbReference>
<dbReference type="SUPFAM" id="SSF55464">
    <property type="entry name" value="Origin of replication-binding domain, RBD-like"/>
    <property type="match status" value="1"/>
</dbReference>
<reference evidence="2 3" key="1">
    <citation type="submission" date="2019-06" db="EMBL/GenBank/DDBJ databases">
        <title>Rhodococcus spaelei sp. nov., isolated from a cave.</title>
        <authorList>
            <person name="Lee S.D."/>
        </authorList>
    </citation>
    <scope>NUCLEOTIDE SEQUENCE [LARGE SCALE GENOMIC DNA]</scope>
    <source>
        <strain evidence="2 3">C9-5</strain>
    </source>
</reference>
<dbReference type="EMBL" id="VIGH01000002">
    <property type="protein sequence ID" value="TQF74150.1"/>
    <property type="molecule type" value="Genomic_DNA"/>
</dbReference>
<dbReference type="OrthoDB" id="4474734at2"/>
<gene>
    <name evidence="2" type="ORF">FK531_05750</name>
</gene>
<proteinExistence type="predicted"/>
<dbReference type="InterPro" id="IPR014862">
    <property type="entry name" value="TrwC"/>
</dbReference>
<evidence type="ECO:0000313" key="3">
    <source>
        <dbReference type="Proteomes" id="UP000316256"/>
    </source>
</evidence>
<dbReference type="Pfam" id="PF08751">
    <property type="entry name" value="TrwC"/>
    <property type="match status" value="1"/>
</dbReference>
<sequence length="243" mass="26190">MTWVVAHVNSIPSLKACDIARLRWAGASTSGMAFTRPPDEKSVGWLFAAPATGSDKSSRVVGFEMSFSPMLSVLAATFATGSECLDTVVAAHDAAVDRTLALWERHATAVRLDIGAGVEWCPAVGLVAIANAETSGERRTVRSRVYVPAKAPALHDALWRPLVVERFLDWQQYGWDEYHQALAEGLNSALGWEFEYRDTARTPWGSPTLELAEVAEPRIGALIRPALRALAGGPTTGAAARAY</sequence>
<comment type="caution">
    <text evidence="2">The sequence shown here is derived from an EMBL/GenBank/DDBJ whole genome shotgun (WGS) entry which is preliminary data.</text>
</comment>
<accession>A0A541BPB7</accession>
<keyword evidence="3" id="KW-1185">Reference proteome</keyword>
<feature type="domain" description="TrwC relaxase" evidence="1">
    <location>
        <begin position="50"/>
        <end position="219"/>
    </location>
</feature>
<evidence type="ECO:0000313" key="2">
    <source>
        <dbReference type="EMBL" id="TQF74150.1"/>
    </source>
</evidence>
<evidence type="ECO:0000259" key="1">
    <source>
        <dbReference type="Pfam" id="PF08751"/>
    </source>
</evidence>
<name>A0A541BPB7_9NOCA</name>